<keyword evidence="5" id="KW-0479">Metal-binding</keyword>
<dbReference type="EMBL" id="HE806317">
    <property type="protein sequence ID" value="CCH59603.1"/>
    <property type="molecule type" value="Genomic_DNA"/>
</dbReference>
<feature type="region of interest" description="Disordered" evidence="13">
    <location>
        <begin position="344"/>
        <end position="380"/>
    </location>
</feature>
<sequence length="1155" mass="133054">MGVHSFWDIVNPTAKPVRLDSLQDKKMAVDASIWIYQFLKAVRDDQGNAVKNAHIVGFFRRICKLLYFGIKPVFIFDGGVPVLKKNTIKKRKERRQGKRDNAAATAKKLLAVQLQKKINDEVHPENLSAHNAESATVASKNKSYTLQDEWQLPELSGFHYDEDDQRVMPTETFENVIKSIDDELDHIDLDSINPASKEFEELPKSSQYLILSTLRLRSRLRMGYTKEQLEQMFPDSLDFSKFQIDMVRRRNFFTQKLINTTGLHDGGASKLTDDVIKRISGKNDKEYKLTKTENGWTLGFGEFDGTEAKKAINLEPDSNSSVLIDRKYDLKKLFNTKSIGLTNSNSDIQNDINNNNNINNSNNDAANGNEENDDDEEEEDFEWEDVDVIPKKKEQIEDFSINAARLSHTQKLKNVNENSLRDNNSIAGSQAFLDKRYVSNKSPLKVTPSKLSYYIIDEYEQEESSEHNSNNSRKKKFVQKEGKNDIIINKSLNKIKRKINFENDLLENSMDPNISMYEKQHTIRKIESPSNTITSNSMKIISPHDSEDDDYLDQLKEIEMIEDFQTKKLEAKKCNIQDLPKRKEDISIDTKIDNKRLPLVTHFSNMPSTMEVPLTENQQNLNFIVSKIPDFSSNGVSFLFQNNVPKETQDTRSTKPNKKPHMEVPSWFENSSSLNSNQQYNPYSTTEFVHDRAEEQQLASNGTEKRHYDLVSGFTAEQLLEKIKCEPAINAKHVVDSDNSLEVIENSNSLVSKSEDDNDLEIIEPKANAEIKNIKNNENTSLSTEPLITYQEPVGKPVDSTLSINYNTQSKNIHSESESNNMASKPMVFDYDFSEDEEDEISENIRKENDDFNDLRNKLQGDNERVTGNAFLEDELFEQQMKDKRDSDEVTTDMILDVQELLSRFGIPFITAPMEAEAQCAELINLKLVDGIVTDDSDVFLFGGTKVYKNMFHEKHYVEYYDNDVIFRNLGLDREYMIELVELLGSDYTTGIKGMGPVSSMEVLAEFGNLKNFKEWYNEGQFDKSKQEKENKFQKDLRKKLVKNGVIFENDFPNSLVSDAYMNPEVDHDSTAFKWGVPDLDMLRTFMRNKIGWQKEKSDEILIPLIRTINQRKIQQKQRTLNEFFPNEVLGQEKRYSASNRMSIATSKLKKRRLK</sequence>
<dbReference type="InterPro" id="IPR006085">
    <property type="entry name" value="XPG_DNA_repair_N"/>
</dbReference>
<evidence type="ECO:0000313" key="16">
    <source>
        <dbReference type="EMBL" id="CCH59603.1"/>
    </source>
</evidence>
<keyword evidence="8" id="KW-0378">Hydrolase</keyword>
<evidence type="ECO:0000256" key="1">
    <source>
        <dbReference type="ARBA" id="ARBA00001946"/>
    </source>
</evidence>
<evidence type="ECO:0000256" key="2">
    <source>
        <dbReference type="ARBA" id="ARBA00004123"/>
    </source>
</evidence>
<dbReference type="KEGG" id="tbl:TBLA_0B07870"/>
<comment type="similarity">
    <text evidence="3">Belongs to the XPG/RAD2 endonuclease family. XPG subfamily.</text>
</comment>
<evidence type="ECO:0000256" key="9">
    <source>
        <dbReference type="ARBA" id="ARBA00022842"/>
    </source>
</evidence>
<evidence type="ECO:0000259" key="15">
    <source>
        <dbReference type="SMART" id="SM00485"/>
    </source>
</evidence>
<dbReference type="InterPro" id="IPR008918">
    <property type="entry name" value="HhH2"/>
</dbReference>
<dbReference type="InterPro" id="IPR036279">
    <property type="entry name" value="5-3_exonuclease_C_sf"/>
</dbReference>
<dbReference type="PRINTS" id="PR00853">
    <property type="entry name" value="XPGRADSUPER"/>
</dbReference>
<evidence type="ECO:0000256" key="8">
    <source>
        <dbReference type="ARBA" id="ARBA00022801"/>
    </source>
</evidence>
<dbReference type="GO" id="GO:0046872">
    <property type="term" value="F:metal ion binding"/>
    <property type="evidence" value="ECO:0007669"/>
    <property type="project" value="UniProtKB-KW"/>
</dbReference>
<dbReference type="SMART" id="SM00279">
    <property type="entry name" value="HhH2"/>
    <property type="match status" value="1"/>
</dbReference>
<dbReference type="CDD" id="cd09868">
    <property type="entry name" value="PIN_XPG_RAD2"/>
    <property type="match status" value="2"/>
</dbReference>
<dbReference type="PANTHER" id="PTHR16171:SF7">
    <property type="entry name" value="DNA REPAIR PROTEIN RAD2"/>
    <property type="match status" value="1"/>
</dbReference>
<dbReference type="SMART" id="SM00485">
    <property type="entry name" value="XPGN"/>
    <property type="match status" value="1"/>
</dbReference>
<dbReference type="CDD" id="cd09904">
    <property type="entry name" value="H3TH_XPG"/>
    <property type="match status" value="1"/>
</dbReference>
<evidence type="ECO:0000256" key="13">
    <source>
        <dbReference type="SAM" id="MobiDB-lite"/>
    </source>
</evidence>
<dbReference type="SUPFAM" id="SSF47807">
    <property type="entry name" value="5' to 3' exonuclease, C-terminal subdomain"/>
    <property type="match status" value="1"/>
</dbReference>
<evidence type="ECO:0008006" key="18">
    <source>
        <dbReference type="Google" id="ProtNLM"/>
    </source>
</evidence>
<dbReference type="FunFam" id="1.10.150.20:FF:000057">
    <property type="entry name" value="RAD2p Single-stranded DNA endonuclease"/>
    <property type="match status" value="1"/>
</dbReference>
<dbReference type="OMA" id="PNSMDFS"/>
<dbReference type="OrthoDB" id="31113at2759"/>
<dbReference type="InterPro" id="IPR006086">
    <property type="entry name" value="XPG-I_dom"/>
</dbReference>
<dbReference type="GeneID" id="14494302"/>
<evidence type="ECO:0000259" key="14">
    <source>
        <dbReference type="SMART" id="SM00484"/>
    </source>
</evidence>
<dbReference type="Pfam" id="PF00867">
    <property type="entry name" value="XPG_I"/>
    <property type="match status" value="1"/>
</dbReference>
<keyword evidence="12" id="KW-0175">Coiled coil</keyword>
<evidence type="ECO:0000313" key="17">
    <source>
        <dbReference type="Proteomes" id="UP000002866"/>
    </source>
</evidence>
<dbReference type="eggNOG" id="KOG2520">
    <property type="taxonomic scope" value="Eukaryota"/>
</dbReference>
<evidence type="ECO:0000256" key="5">
    <source>
        <dbReference type="ARBA" id="ARBA00022723"/>
    </source>
</evidence>
<feature type="compositionally biased region" description="Acidic residues" evidence="13">
    <location>
        <begin position="370"/>
        <end position="380"/>
    </location>
</feature>
<dbReference type="Gene3D" id="3.40.50.1010">
    <property type="entry name" value="5'-nuclease"/>
    <property type="match status" value="2"/>
</dbReference>
<dbReference type="FunCoup" id="I2GZQ1">
    <property type="interactions" value="569"/>
</dbReference>
<dbReference type="PRINTS" id="PR00066">
    <property type="entry name" value="XRODRMPGMNTG"/>
</dbReference>
<evidence type="ECO:0000256" key="12">
    <source>
        <dbReference type="SAM" id="Coils"/>
    </source>
</evidence>
<dbReference type="Gene3D" id="1.10.150.20">
    <property type="entry name" value="5' to 3' exonuclease, C-terminal subdomain"/>
    <property type="match status" value="1"/>
</dbReference>
<accession>I2GZQ1</accession>
<evidence type="ECO:0000256" key="7">
    <source>
        <dbReference type="ARBA" id="ARBA00022763"/>
    </source>
</evidence>
<feature type="coiled-coil region" evidence="12">
    <location>
        <begin position="838"/>
        <end position="865"/>
    </location>
</feature>
<feature type="compositionally biased region" description="Low complexity" evidence="13">
    <location>
        <begin position="344"/>
        <end position="369"/>
    </location>
</feature>
<dbReference type="GO" id="GO:0006366">
    <property type="term" value="P:transcription by RNA polymerase II"/>
    <property type="evidence" value="ECO:0007669"/>
    <property type="project" value="EnsemblFungi"/>
</dbReference>
<keyword evidence="9" id="KW-0460">Magnesium</keyword>
<keyword evidence="17" id="KW-1185">Reference proteome</keyword>
<dbReference type="PROSITE" id="PS00842">
    <property type="entry name" value="XPG_2"/>
    <property type="match status" value="1"/>
</dbReference>
<reference evidence="16 17" key="1">
    <citation type="journal article" date="2011" name="Proc. Natl. Acad. Sci. U.S.A.">
        <title>Evolutionary erosion of yeast sex chromosomes by mating-type switching accidents.</title>
        <authorList>
            <person name="Gordon J.L."/>
            <person name="Armisen D."/>
            <person name="Proux-Wera E."/>
            <person name="Oheigeartaigh S.S."/>
            <person name="Byrne K.P."/>
            <person name="Wolfe K.H."/>
        </authorList>
    </citation>
    <scope>NUCLEOTIDE SEQUENCE [LARGE SCALE GENOMIC DNA]</scope>
    <source>
        <strain evidence="17">ATCC 34711 / CBS 6284 / DSM 70876 / NBRC 10599 / NRRL Y-10934 / UCD 77-7</strain>
    </source>
</reference>
<dbReference type="InParanoid" id="I2GZQ1"/>
<dbReference type="SMART" id="SM00484">
    <property type="entry name" value="XPGI"/>
    <property type="match status" value="1"/>
</dbReference>
<dbReference type="InterPro" id="IPR001044">
    <property type="entry name" value="XPG/Rad2_eukaryotes"/>
</dbReference>
<dbReference type="GO" id="GO:0003697">
    <property type="term" value="F:single-stranded DNA binding"/>
    <property type="evidence" value="ECO:0007669"/>
    <property type="project" value="InterPro"/>
</dbReference>
<dbReference type="FunFam" id="3.40.50.1010:FF:000061">
    <property type="entry name" value="Single-stranded DNA endonuclease (Eurofung)"/>
    <property type="match status" value="1"/>
</dbReference>
<dbReference type="GO" id="GO:0006289">
    <property type="term" value="P:nucleotide-excision repair"/>
    <property type="evidence" value="ECO:0007669"/>
    <property type="project" value="EnsemblFungi"/>
</dbReference>
<name>I2GZQ1_HENB6</name>
<comment type="subcellular location">
    <subcellularLocation>
        <location evidence="2">Nucleus</location>
    </subcellularLocation>
</comment>
<dbReference type="STRING" id="1071380.I2GZQ1"/>
<evidence type="ECO:0000256" key="10">
    <source>
        <dbReference type="ARBA" id="ARBA00023204"/>
    </source>
</evidence>
<dbReference type="AlphaFoldDB" id="I2GZQ1"/>
<dbReference type="Pfam" id="PF00752">
    <property type="entry name" value="XPG_N"/>
    <property type="match status" value="1"/>
</dbReference>
<keyword evidence="4" id="KW-0540">Nuclease</keyword>
<protein>
    <recommendedName>
        <fullName evidence="18">DNA repair protein RAD2</fullName>
    </recommendedName>
</protein>
<gene>
    <name evidence="16" type="primary">TBLA0B07870</name>
    <name evidence="16" type="ORF">TBLA_0B07870</name>
</gene>
<dbReference type="RefSeq" id="XP_004179122.1">
    <property type="nucleotide sequence ID" value="XM_004179074.1"/>
</dbReference>
<dbReference type="GO" id="GO:0000014">
    <property type="term" value="F:single-stranded DNA endodeoxyribonuclease activity"/>
    <property type="evidence" value="ECO:0007669"/>
    <property type="project" value="EnsemblFungi"/>
</dbReference>
<feature type="region of interest" description="Disordered" evidence="13">
    <location>
        <begin position="461"/>
        <end position="480"/>
    </location>
</feature>
<dbReference type="PROSITE" id="PS00841">
    <property type="entry name" value="XPG_1"/>
    <property type="match status" value="1"/>
</dbReference>
<dbReference type="Proteomes" id="UP000002866">
    <property type="component" value="Chromosome 2"/>
</dbReference>
<keyword evidence="10" id="KW-0234">DNA repair</keyword>
<evidence type="ECO:0000256" key="11">
    <source>
        <dbReference type="ARBA" id="ARBA00023242"/>
    </source>
</evidence>
<keyword evidence="7" id="KW-0227">DNA damage</keyword>
<dbReference type="InterPro" id="IPR006084">
    <property type="entry name" value="XPG/Rad2"/>
</dbReference>
<dbReference type="HOGENOM" id="CLU_003018_2_0_1"/>
<keyword evidence="11" id="KW-0539">Nucleus</keyword>
<dbReference type="SUPFAM" id="SSF88723">
    <property type="entry name" value="PIN domain-like"/>
    <property type="match status" value="1"/>
</dbReference>
<proteinExistence type="inferred from homology"/>
<organism evidence="16 17">
    <name type="scientific">Henningerozyma blattae (strain ATCC 34711 / CBS 6284 / DSM 70876 / NBRC 10599 / NRRL Y-10934 / UCD 77-7)</name>
    <name type="common">Yeast</name>
    <name type="synonym">Tetrapisispora blattae</name>
    <dbReference type="NCBI Taxonomy" id="1071380"/>
    <lineage>
        <taxon>Eukaryota</taxon>
        <taxon>Fungi</taxon>
        <taxon>Dikarya</taxon>
        <taxon>Ascomycota</taxon>
        <taxon>Saccharomycotina</taxon>
        <taxon>Saccharomycetes</taxon>
        <taxon>Saccharomycetales</taxon>
        <taxon>Saccharomycetaceae</taxon>
        <taxon>Henningerozyma</taxon>
    </lineage>
</organism>
<evidence type="ECO:0000256" key="6">
    <source>
        <dbReference type="ARBA" id="ARBA00022759"/>
    </source>
</evidence>
<evidence type="ECO:0000256" key="4">
    <source>
        <dbReference type="ARBA" id="ARBA00022722"/>
    </source>
</evidence>
<dbReference type="InterPro" id="IPR019974">
    <property type="entry name" value="XPG_CS"/>
</dbReference>
<feature type="domain" description="XPG N-terminal" evidence="15">
    <location>
        <begin position="1"/>
        <end position="98"/>
    </location>
</feature>
<feature type="domain" description="XPG-I" evidence="14">
    <location>
        <begin position="903"/>
        <end position="972"/>
    </location>
</feature>
<dbReference type="PANTHER" id="PTHR16171">
    <property type="entry name" value="DNA REPAIR PROTEIN COMPLEMENTING XP-G CELLS-RELATED"/>
    <property type="match status" value="1"/>
</dbReference>
<comment type="cofactor">
    <cofactor evidence="1">
        <name>Mg(2+)</name>
        <dbReference type="ChEBI" id="CHEBI:18420"/>
    </cofactor>
</comment>
<keyword evidence="6" id="KW-0255">Endonuclease</keyword>
<dbReference type="InterPro" id="IPR029060">
    <property type="entry name" value="PIN-like_dom_sf"/>
</dbReference>
<evidence type="ECO:0000256" key="3">
    <source>
        <dbReference type="ARBA" id="ARBA00005283"/>
    </source>
</evidence>
<dbReference type="GO" id="GO:0000112">
    <property type="term" value="C:nucleotide-excision repair factor 3 complex"/>
    <property type="evidence" value="ECO:0007669"/>
    <property type="project" value="EnsemblFungi"/>
</dbReference>